<dbReference type="SUPFAM" id="SSF48225">
    <property type="entry name" value="Seven-hairpin glycosidases"/>
    <property type="match status" value="1"/>
</dbReference>
<protein>
    <recommendedName>
        <fullName evidence="6">alpha-1,2-Mannosidase</fullName>
        <ecNumber evidence="6">3.2.1.-</ecNumber>
    </recommendedName>
</protein>
<comment type="pathway">
    <text evidence="2">Protein modification; protein glycosylation.</text>
</comment>
<dbReference type="GO" id="GO:0005783">
    <property type="term" value="C:endoplasmic reticulum"/>
    <property type="evidence" value="ECO:0007669"/>
    <property type="project" value="TreeGrafter"/>
</dbReference>
<comment type="similarity">
    <text evidence="3 6">Belongs to the glycosyl hydrolase 47 family.</text>
</comment>
<keyword evidence="9" id="KW-1185">Reference proteome</keyword>
<dbReference type="AlphaFoldDB" id="A0AA35NEC8"/>
<dbReference type="InterPro" id="IPR001382">
    <property type="entry name" value="Glyco_hydro_47"/>
</dbReference>
<dbReference type="GO" id="GO:0005509">
    <property type="term" value="F:calcium ion binding"/>
    <property type="evidence" value="ECO:0007669"/>
    <property type="project" value="InterPro"/>
</dbReference>
<evidence type="ECO:0000256" key="5">
    <source>
        <dbReference type="ARBA" id="ARBA00023157"/>
    </source>
</evidence>
<dbReference type="InterPro" id="IPR050749">
    <property type="entry name" value="Glycosyl_Hydrolase_47"/>
</dbReference>
<organism evidence="8 9">
    <name type="scientific">Saccharomyces mikatae IFO 1815</name>
    <dbReference type="NCBI Taxonomy" id="226126"/>
    <lineage>
        <taxon>Eukaryota</taxon>
        <taxon>Fungi</taxon>
        <taxon>Dikarya</taxon>
        <taxon>Ascomycota</taxon>
        <taxon>Saccharomycotina</taxon>
        <taxon>Saccharomycetes</taxon>
        <taxon>Saccharomycetales</taxon>
        <taxon>Saccharomycetaceae</taxon>
        <taxon>Saccharomyces</taxon>
    </lineage>
</organism>
<gene>
    <name evidence="8" type="primary">SMKI12G1300</name>
    <name evidence="8" type="ORF">SMKI_12G1300</name>
</gene>
<dbReference type="InterPro" id="IPR012341">
    <property type="entry name" value="6hp_glycosidase-like_sf"/>
</dbReference>
<dbReference type="Proteomes" id="UP001161438">
    <property type="component" value="Chromosome 12"/>
</dbReference>
<dbReference type="EMBL" id="OX365768">
    <property type="protein sequence ID" value="CAI4034993.1"/>
    <property type="molecule type" value="Genomic_DNA"/>
</dbReference>
<evidence type="ECO:0000256" key="3">
    <source>
        <dbReference type="ARBA" id="ARBA00007658"/>
    </source>
</evidence>
<dbReference type="GO" id="GO:0036503">
    <property type="term" value="P:ERAD pathway"/>
    <property type="evidence" value="ECO:0007669"/>
    <property type="project" value="UniProtKB-ARBA"/>
</dbReference>
<reference evidence="8" key="1">
    <citation type="submission" date="2022-10" db="EMBL/GenBank/DDBJ databases">
        <authorList>
            <person name="Byrne P K."/>
        </authorList>
    </citation>
    <scope>NUCLEOTIDE SEQUENCE</scope>
    <source>
        <strain evidence="8">IFO1815</strain>
    </source>
</reference>
<evidence type="ECO:0000256" key="4">
    <source>
        <dbReference type="ARBA" id="ARBA00022801"/>
    </source>
</evidence>
<evidence type="ECO:0000256" key="1">
    <source>
        <dbReference type="ARBA" id="ARBA00001913"/>
    </source>
</evidence>
<dbReference type="EC" id="3.2.1.-" evidence="6"/>
<dbReference type="GO" id="GO:0004571">
    <property type="term" value="F:mannosyl-oligosaccharide 1,2-alpha-mannosidase activity"/>
    <property type="evidence" value="ECO:0007669"/>
    <property type="project" value="InterPro"/>
</dbReference>
<sequence length="856" mass="97950">MSIARLVHSLFRRVRSVLLLFITISLLFYYTFQNEIDILNSYALNDSLPSINNNDINIEASSNMESPDLFSASSDRIATDKDSSNVATDLSDPPTLREKNKYFPLLLRKSSDQIGSELPISSLLTYKEKYPVLFEYLLPSQTSASLDDIHKVQPAMNLPPDIEMIKQIKEIFMKSWDQEQLLLKSNLRRESSWPIELIDSLDTLYLCGQKKLFQDSVNIINDFDFRVPPSTIEIIDIPDISTRVLEGLLSAYELSMDKSLLNKAKQVADFILRSFDTPNRIPILNYFWKSDLRNRFPDRTASSGQLTTMSLAFIRLSQLAHLNKYFDAVERVFTTIRQSYNEFDMDFMLPDVVDASGCQLLTQEEIEDGAHIKESSIMKSINENFKFVHCQQQGIFLESPISDDNFQLKPQYQAYGINENSLPVLENLLKIDDLFQSSYDILDGSSRNTNAPKNNPNTNTNMEAGNKLVDADDETLEKRNLKNDVKKDSIKSIVGDKSVVDSQTFLTYLISHIFKFMTFRPMFPKQTGNQKMKFLNSILTKSQFMPTTNELDVTIRRSYDVSSSSCRLGGILGLSSRVSPQGGTNSKYILPSSLLEMSEAITQSCFALMEAFDGLIPQKFELDPCIDEINGDCEFNGDIKSRMIFNGEYETFENDQDIGIKVWKHGRGLNGRKVKRNLVVEDMTTETESIKDDTVRNVKSVAATNDGQVTQVRRVFTLGKSIKPHITTDDITGSQWKSHPDWPFWVNKLETRRLLDSNVIESIFFMYRVSGKQKWRTMGKQAFEILIKKIMNLNSGAKGLWQVKEFYENDEKANYGLPSYWFSRTLKYYLLLFSDGDEISLDKYIITQGGHIIKKK</sequence>
<evidence type="ECO:0000313" key="9">
    <source>
        <dbReference type="Proteomes" id="UP001161438"/>
    </source>
</evidence>
<feature type="region of interest" description="Disordered" evidence="7">
    <location>
        <begin position="445"/>
        <end position="464"/>
    </location>
</feature>
<keyword evidence="5" id="KW-1015">Disulfide bond</keyword>
<comment type="cofactor">
    <cofactor evidence="1">
        <name>Ca(2+)</name>
        <dbReference type="ChEBI" id="CHEBI:29108"/>
    </cofactor>
</comment>
<dbReference type="Pfam" id="PF01532">
    <property type="entry name" value="Glyco_hydro_47"/>
    <property type="match status" value="1"/>
</dbReference>
<keyword evidence="4 6" id="KW-0378">Hydrolase</keyword>
<dbReference type="GeneID" id="80919847"/>
<dbReference type="Gene3D" id="1.50.10.10">
    <property type="match status" value="2"/>
</dbReference>
<dbReference type="PRINTS" id="PR00747">
    <property type="entry name" value="GLYHDRLASE47"/>
</dbReference>
<proteinExistence type="inferred from homology"/>
<dbReference type="GO" id="GO:0005975">
    <property type="term" value="P:carbohydrate metabolic process"/>
    <property type="evidence" value="ECO:0007669"/>
    <property type="project" value="InterPro"/>
</dbReference>
<dbReference type="RefSeq" id="XP_056078113.1">
    <property type="nucleotide sequence ID" value="XM_056224168.1"/>
</dbReference>
<keyword evidence="6" id="KW-0326">Glycosidase</keyword>
<evidence type="ECO:0000256" key="2">
    <source>
        <dbReference type="ARBA" id="ARBA00004922"/>
    </source>
</evidence>
<name>A0AA35NEC8_SACMI</name>
<dbReference type="PANTHER" id="PTHR11742">
    <property type="entry name" value="MANNOSYL-OLIGOSACCHARIDE ALPHA-1,2-MANNOSIDASE-RELATED"/>
    <property type="match status" value="1"/>
</dbReference>
<feature type="compositionally biased region" description="Low complexity" evidence="7">
    <location>
        <begin position="448"/>
        <end position="461"/>
    </location>
</feature>
<evidence type="ECO:0000256" key="7">
    <source>
        <dbReference type="SAM" id="MobiDB-lite"/>
    </source>
</evidence>
<evidence type="ECO:0000313" key="8">
    <source>
        <dbReference type="EMBL" id="CAI4034993.1"/>
    </source>
</evidence>
<dbReference type="PANTHER" id="PTHR11742:SF103">
    <property type="entry name" value="ENDOPLASMIC RETICULUM MANNOSIDASE MNL2-RELATED"/>
    <property type="match status" value="1"/>
</dbReference>
<dbReference type="GO" id="GO:0016020">
    <property type="term" value="C:membrane"/>
    <property type="evidence" value="ECO:0007669"/>
    <property type="project" value="InterPro"/>
</dbReference>
<evidence type="ECO:0000256" key="6">
    <source>
        <dbReference type="RuleBase" id="RU361193"/>
    </source>
</evidence>
<dbReference type="InterPro" id="IPR036026">
    <property type="entry name" value="Seven-hairpin_glycosidases"/>
</dbReference>
<accession>A0AA35NEC8</accession>